<reference evidence="1" key="1">
    <citation type="submission" date="2020-11" db="EMBL/GenBank/DDBJ databases">
        <authorList>
            <person name="Tran Van P."/>
        </authorList>
    </citation>
    <scope>NUCLEOTIDE SEQUENCE</scope>
</reference>
<proteinExistence type="predicted"/>
<accession>A0A7R8VA94</accession>
<protein>
    <submittedName>
        <fullName evidence="1">Uncharacterized protein</fullName>
    </submittedName>
</protein>
<dbReference type="EMBL" id="OA564273">
    <property type="protein sequence ID" value="CAD7193572.1"/>
    <property type="molecule type" value="Genomic_DNA"/>
</dbReference>
<evidence type="ECO:0000313" key="1">
    <source>
        <dbReference type="EMBL" id="CAD7193572.1"/>
    </source>
</evidence>
<name>A0A7R8VA94_TIMDO</name>
<organism evidence="1">
    <name type="scientific">Timema douglasi</name>
    <name type="common">Walking stick</name>
    <dbReference type="NCBI Taxonomy" id="61478"/>
    <lineage>
        <taxon>Eukaryota</taxon>
        <taxon>Metazoa</taxon>
        <taxon>Ecdysozoa</taxon>
        <taxon>Arthropoda</taxon>
        <taxon>Hexapoda</taxon>
        <taxon>Insecta</taxon>
        <taxon>Pterygota</taxon>
        <taxon>Neoptera</taxon>
        <taxon>Polyneoptera</taxon>
        <taxon>Phasmatodea</taxon>
        <taxon>Timematodea</taxon>
        <taxon>Timematoidea</taxon>
        <taxon>Timematidae</taxon>
        <taxon>Timema</taxon>
    </lineage>
</organism>
<sequence length="154" mass="16662">MVTIMNQSGGDTLAIAVRSNNTIMNHMVSDDEDGCPSSPGSAQFNDSGDLMAAAMNDEVTAQLAAADELAVGHQPKHCKELHYEDVYSSSEDDEGNENNVSVNRLPLSVEKFAIPNCVFGDSGLHHSKCGLLVTFVARHRSGWALSEWRVYPIP</sequence>
<gene>
    <name evidence="1" type="ORF">TDIB3V08_LOCUS35</name>
</gene>
<dbReference type="AlphaFoldDB" id="A0A7R8VA94"/>